<dbReference type="AlphaFoldDB" id="A0A0P1GKY4"/>
<dbReference type="Proteomes" id="UP000054935">
    <property type="component" value="Unassembled WGS sequence"/>
</dbReference>
<sequence length="575" mass="61779">MAEPQRVPHRLFALPDDPMAGLLGAWLDLQGGVVPGDMGSAVQDGDWFATQSLFLAAVPRLAGVSGVLNVVLRRPNMREQSDAPVLALEVQILARAAALLPAVMVKWWAASEVAAAAFAAQGMDVRVLPTSHREDAPVWQARLGADGRFALERGPQGGALAQEAVNWARLARDYRLVAQDGIGADRQDMADLANRLPVVPASADLLFITPNGVGLGHLTRQLAVARALCQQLPAPPRITFWSFSQAAVIAQAAGFDVILRHTAEALGADPQVWTAHETAALAQQIRHDRPAAVITDGNRIERFVSDALRQPGCHHPRLIWIRRGMWRADAETGGLADVRYCDEVLIPGDLAQAADKGATARPNAFDTGLSRETVTAPVVLHATEPPKKRRAARRALGLRRGPACLVSLGGEAFARTAILHDKLVHAARATGVRLVWAQSPLAARGWTDVQEERHISRYPISPWLAAFDGVISACGYNSFHELMLLYDGPVLLVPTTNERLDDQAARAGHALTQGWASVLDHETGEAEDARLRAFLAGLAKPAVQKRPRIEACGATQMAERITACLSSAPKESPAP</sequence>
<gene>
    <name evidence="1" type="ORF">TRN7648_04228</name>
</gene>
<organism evidence="1 2">
    <name type="scientific">Tropicibacter naphthalenivorans</name>
    <dbReference type="NCBI Taxonomy" id="441103"/>
    <lineage>
        <taxon>Bacteria</taxon>
        <taxon>Pseudomonadati</taxon>
        <taxon>Pseudomonadota</taxon>
        <taxon>Alphaproteobacteria</taxon>
        <taxon>Rhodobacterales</taxon>
        <taxon>Roseobacteraceae</taxon>
        <taxon>Tropicibacter</taxon>
    </lineage>
</organism>
<protein>
    <recommendedName>
        <fullName evidence="3">Glycosyl transferase family 28 C-terminal domain-containing protein</fullName>
    </recommendedName>
</protein>
<dbReference type="Gene3D" id="3.40.50.2000">
    <property type="entry name" value="Glycogen Phosphorylase B"/>
    <property type="match status" value="1"/>
</dbReference>
<evidence type="ECO:0008006" key="3">
    <source>
        <dbReference type="Google" id="ProtNLM"/>
    </source>
</evidence>
<dbReference type="RefSeq" id="WP_058249573.1">
    <property type="nucleotide sequence ID" value="NZ_CYSE01000020.1"/>
</dbReference>
<dbReference type="OrthoDB" id="8549922at2"/>
<proteinExistence type="predicted"/>
<reference evidence="1 2" key="1">
    <citation type="submission" date="2015-09" db="EMBL/GenBank/DDBJ databases">
        <authorList>
            <consortium name="Swine Surveillance"/>
        </authorList>
    </citation>
    <scope>NUCLEOTIDE SEQUENCE [LARGE SCALE GENOMIC DNA]</scope>
    <source>
        <strain evidence="1 2">CECT 7648</strain>
    </source>
</reference>
<dbReference type="STRING" id="441103.TRN7648_04228"/>
<accession>A0A0P1GKY4</accession>
<evidence type="ECO:0000313" key="1">
    <source>
        <dbReference type="EMBL" id="CUH82685.1"/>
    </source>
</evidence>
<dbReference type="SUPFAM" id="SSF53756">
    <property type="entry name" value="UDP-Glycosyltransferase/glycogen phosphorylase"/>
    <property type="match status" value="1"/>
</dbReference>
<dbReference type="EMBL" id="CYSE01000020">
    <property type="protein sequence ID" value="CUH82685.1"/>
    <property type="molecule type" value="Genomic_DNA"/>
</dbReference>
<name>A0A0P1GKY4_9RHOB</name>
<evidence type="ECO:0000313" key="2">
    <source>
        <dbReference type="Proteomes" id="UP000054935"/>
    </source>
</evidence>
<keyword evidence="2" id="KW-1185">Reference proteome</keyword>